<dbReference type="PROSITE" id="PS51257">
    <property type="entry name" value="PROKAR_LIPOPROTEIN"/>
    <property type="match status" value="1"/>
</dbReference>
<proteinExistence type="predicted"/>
<evidence type="ECO:0000313" key="4">
    <source>
        <dbReference type="Proteomes" id="UP000198281"/>
    </source>
</evidence>
<keyword evidence="1" id="KW-0732">Signal</keyword>
<keyword evidence="4" id="KW-1185">Reference proteome</keyword>
<dbReference type="AlphaFoldDB" id="A0A239EHS0"/>
<dbReference type="SUPFAM" id="SSF110997">
    <property type="entry name" value="Sporulation related repeat"/>
    <property type="match status" value="1"/>
</dbReference>
<dbReference type="OrthoDB" id="7388953at2"/>
<evidence type="ECO:0000313" key="3">
    <source>
        <dbReference type="EMBL" id="SNS43828.1"/>
    </source>
</evidence>
<reference evidence="4" key="1">
    <citation type="submission" date="2017-06" db="EMBL/GenBank/DDBJ databases">
        <authorList>
            <person name="Varghese N."/>
            <person name="Submissions S."/>
        </authorList>
    </citation>
    <scope>NUCLEOTIDE SEQUENCE [LARGE SCALE GENOMIC DNA]</scope>
    <source>
        <strain evidence="4">LNB2</strain>
    </source>
</reference>
<dbReference type="InterPro" id="IPR007730">
    <property type="entry name" value="SPOR-like_dom"/>
</dbReference>
<feature type="chain" id="PRO_5012105034" evidence="1">
    <location>
        <begin position="18"/>
        <end position="473"/>
    </location>
</feature>
<protein>
    <submittedName>
        <fullName evidence="3">Sporulation related domain-containing protein</fullName>
    </submittedName>
</protein>
<dbReference type="PROSITE" id="PS51724">
    <property type="entry name" value="SPOR"/>
    <property type="match status" value="1"/>
</dbReference>
<dbReference type="SUPFAM" id="SSF48452">
    <property type="entry name" value="TPR-like"/>
    <property type="match status" value="1"/>
</dbReference>
<dbReference type="InterPro" id="IPR011990">
    <property type="entry name" value="TPR-like_helical_dom_sf"/>
</dbReference>
<dbReference type="RefSeq" id="WP_089219068.1">
    <property type="nucleotide sequence ID" value="NZ_FZOS01000006.1"/>
</dbReference>
<dbReference type="Pfam" id="PF05036">
    <property type="entry name" value="SPOR"/>
    <property type="match status" value="1"/>
</dbReference>
<dbReference type="Gene3D" id="1.25.40.10">
    <property type="entry name" value="Tetratricopeptide repeat domain"/>
    <property type="match status" value="1"/>
</dbReference>
<feature type="domain" description="SPOR" evidence="2">
    <location>
        <begin position="368"/>
        <end position="452"/>
    </location>
</feature>
<dbReference type="GO" id="GO:0042834">
    <property type="term" value="F:peptidoglycan binding"/>
    <property type="evidence" value="ECO:0007669"/>
    <property type="project" value="InterPro"/>
</dbReference>
<accession>A0A239EHS0</accession>
<gene>
    <name evidence="3" type="ORF">SAMN06295912_106135</name>
</gene>
<dbReference type="Proteomes" id="UP000198281">
    <property type="component" value="Unassembled WGS sequence"/>
</dbReference>
<evidence type="ECO:0000259" key="2">
    <source>
        <dbReference type="PROSITE" id="PS51724"/>
    </source>
</evidence>
<feature type="signal peptide" evidence="1">
    <location>
        <begin position="1"/>
        <end position="17"/>
    </location>
</feature>
<dbReference type="EMBL" id="FZOS01000006">
    <property type="protein sequence ID" value="SNS43828.1"/>
    <property type="molecule type" value="Genomic_DNA"/>
</dbReference>
<organism evidence="3 4">
    <name type="scientific">Edaphosphingomonas laterariae</name>
    <dbReference type="NCBI Taxonomy" id="861865"/>
    <lineage>
        <taxon>Bacteria</taxon>
        <taxon>Pseudomonadati</taxon>
        <taxon>Pseudomonadota</taxon>
        <taxon>Alphaproteobacteria</taxon>
        <taxon>Sphingomonadales</taxon>
        <taxon>Rhizorhabdaceae</taxon>
        <taxon>Edaphosphingomonas</taxon>
    </lineage>
</organism>
<evidence type="ECO:0000256" key="1">
    <source>
        <dbReference type="SAM" id="SignalP"/>
    </source>
</evidence>
<sequence length="473" mass="49340">MKTSVLLKLSASAAMLALVTVGCKPASTRPASLSSNAPSAQRDAARAVAKAHAAIANRKAAEAVAEAEKAVALAPRDAGYRATLGQAYLLAGRFVSARTAFNDAMRLHADQPQAGFSLALTEVATGDGYAALRTLDSLEGKVTESDRGLGYALAGDVERAIGILEVAARAPDASAKARQNLALGYALGGRWAEARAVAAQDVPADQLDRRMLEWAMFARPRTSWQQVAGLLGVEPHFDTGQPVALALAPDAAAPVAVAAAEPVPEPQAPAAPELPMQVADVTPPPAPVAEYAAPQPQTEPAELLRAPAQQAVMQRASMQEAPMNDASMNEASAGHAVVPALIAAPRAPIKVAYVAPVRKAAAPALASQTAKGGFVVQLGAYSTAARVETAWNRIAARVQMIADYVPSSGTFDLEHKGAVYRLSLAGFETRAAAVDLCERVRVKGGECFVRATFDDRPVRWASRKEKGVQLASR</sequence>
<dbReference type="InterPro" id="IPR036680">
    <property type="entry name" value="SPOR-like_sf"/>
</dbReference>
<dbReference type="Gene3D" id="3.30.70.1070">
    <property type="entry name" value="Sporulation related repeat"/>
    <property type="match status" value="1"/>
</dbReference>
<name>A0A239EHS0_9SPHN</name>